<evidence type="ECO:0000313" key="2">
    <source>
        <dbReference type="EMBL" id="KAL1887017.1"/>
    </source>
</evidence>
<evidence type="ECO:0000256" key="1">
    <source>
        <dbReference type="SAM" id="SignalP"/>
    </source>
</evidence>
<gene>
    <name evidence="2" type="ORF">Cpir12675_006745</name>
</gene>
<name>A0ABR3YGQ5_9PEZI</name>
<reference evidence="2 3" key="1">
    <citation type="journal article" date="2024" name="IMA Fungus">
        <title>IMA Genome - F19 : A genome assembly and annotation guide to empower mycologists, including annotated draft genome sequences of Ceratocystis pirilliformis, Diaporthe australafricana, Fusarium ophioides, Paecilomyces lecythidis, and Sporothrix stenoceras.</title>
        <authorList>
            <person name="Aylward J."/>
            <person name="Wilson A.M."/>
            <person name="Visagie C.M."/>
            <person name="Spraker J."/>
            <person name="Barnes I."/>
            <person name="Buitendag C."/>
            <person name="Ceriani C."/>
            <person name="Del Mar Angel L."/>
            <person name="du Plessis D."/>
            <person name="Fuchs T."/>
            <person name="Gasser K."/>
            <person name="Kramer D."/>
            <person name="Li W."/>
            <person name="Munsamy K."/>
            <person name="Piso A."/>
            <person name="Price J.L."/>
            <person name="Sonnekus B."/>
            <person name="Thomas C."/>
            <person name="van der Nest A."/>
            <person name="van Dijk A."/>
            <person name="van Heerden A."/>
            <person name="van Vuuren N."/>
            <person name="Yilmaz N."/>
            <person name="Duong T.A."/>
            <person name="van der Merwe N.A."/>
            <person name="Wingfield M.J."/>
            <person name="Wingfield B.D."/>
        </authorList>
    </citation>
    <scope>NUCLEOTIDE SEQUENCE [LARGE SCALE GENOMIC DNA]</scope>
    <source>
        <strain evidence="2 3">CMW 12675</strain>
    </source>
</reference>
<keyword evidence="1" id="KW-0732">Signal</keyword>
<feature type="chain" id="PRO_5047129243" evidence="1">
    <location>
        <begin position="22"/>
        <end position="81"/>
    </location>
</feature>
<keyword evidence="3" id="KW-1185">Reference proteome</keyword>
<protein>
    <submittedName>
        <fullName evidence="2">Uncharacterized protein</fullName>
    </submittedName>
</protein>
<accession>A0ABR3YGQ5</accession>
<dbReference type="Proteomes" id="UP001583280">
    <property type="component" value="Unassembled WGS sequence"/>
</dbReference>
<sequence length="81" mass="9499">MRARVLAVGAAVVIISSTLIGAGLKEQQQVNEKFVQRRESSLEEQIDILESQKISLYKQRDMVQRKLDVFKERVRERNERR</sequence>
<dbReference type="EMBL" id="JAWDJO010000366">
    <property type="protein sequence ID" value="KAL1887017.1"/>
    <property type="molecule type" value="Genomic_DNA"/>
</dbReference>
<evidence type="ECO:0000313" key="3">
    <source>
        <dbReference type="Proteomes" id="UP001583280"/>
    </source>
</evidence>
<feature type="signal peptide" evidence="1">
    <location>
        <begin position="1"/>
        <end position="21"/>
    </location>
</feature>
<comment type="caution">
    <text evidence="2">The sequence shown here is derived from an EMBL/GenBank/DDBJ whole genome shotgun (WGS) entry which is preliminary data.</text>
</comment>
<proteinExistence type="predicted"/>
<organism evidence="2 3">
    <name type="scientific">Ceratocystis pirilliformis</name>
    <dbReference type="NCBI Taxonomy" id="259994"/>
    <lineage>
        <taxon>Eukaryota</taxon>
        <taxon>Fungi</taxon>
        <taxon>Dikarya</taxon>
        <taxon>Ascomycota</taxon>
        <taxon>Pezizomycotina</taxon>
        <taxon>Sordariomycetes</taxon>
        <taxon>Hypocreomycetidae</taxon>
        <taxon>Microascales</taxon>
        <taxon>Ceratocystidaceae</taxon>
        <taxon>Ceratocystis</taxon>
    </lineage>
</organism>